<dbReference type="GO" id="GO:0016757">
    <property type="term" value="F:glycosyltransferase activity"/>
    <property type="evidence" value="ECO:0007669"/>
    <property type="project" value="UniProtKB-KW"/>
</dbReference>
<evidence type="ECO:0000313" key="2">
    <source>
        <dbReference type="EMBL" id="MDQ9094044.1"/>
    </source>
</evidence>
<dbReference type="PANTHER" id="PTHR12526">
    <property type="entry name" value="GLYCOSYLTRANSFERASE"/>
    <property type="match status" value="1"/>
</dbReference>
<dbReference type="PANTHER" id="PTHR12526:SF630">
    <property type="entry name" value="GLYCOSYLTRANSFERASE"/>
    <property type="match status" value="1"/>
</dbReference>
<dbReference type="Proteomes" id="UP001226574">
    <property type="component" value="Unassembled WGS sequence"/>
</dbReference>
<protein>
    <submittedName>
        <fullName evidence="2">Glycosyltransferase family 4 protein</fullName>
        <ecNumber evidence="2">2.4.-.-</ecNumber>
    </submittedName>
</protein>
<evidence type="ECO:0000259" key="1">
    <source>
        <dbReference type="Pfam" id="PF00534"/>
    </source>
</evidence>
<sequence length="379" mass="43568">MKKLLYITNIPTPYRNYRFNKMSAVLSKYGIHLQVLFMNSTESDRNWLLQTEKMNYDFKIFSTKKVKKFMGMWLHFPIDLFKYISLSEESYDYLVLGGLASPAHLWISLNLKSEKNNILSVESNVESIQNRGVVAKTVKKWFIDKFEVFQVTGKKATEYIEFYSNRNTKNIITLPNVIDEALFENPEKLNANYEDIILKERQNGNQVWLLPARLIPKKGIVPFLYGLKESDNVSVLIAGVGGLEEDIKRIISDKKINVNLLGYVQSNQIPSLMMASDFLLLPSMSDPYPLSVIEASFLGVPLIVSKNIGNYQEVLTENKNGWGFTISDQSDIRRVIEQALNTTQSERLEMGKAGRINYLERFQSDKVITEYIKQIINLA</sequence>
<dbReference type="EC" id="2.4.-.-" evidence="2"/>
<proteinExistence type="predicted"/>
<keyword evidence="2" id="KW-0328">Glycosyltransferase</keyword>
<dbReference type="EMBL" id="JAVIFY010000028">
    <property type="protein sequence ID" value="MDQ9094044.1"/>
    <property type="molecule type" value="Genomic_DNA"/>
</dbReference>
<dbReference type="Gene3D" id="3.40.50.2000">
    <property type="entry name" value="Glycogen Phosphorylase B"/>
    <property type="match status" value="2"/>
</dbReference>
<dbReference type="Pfam" id="PF00534">
    <property type="entry name" value="Glycos_transf_1"/>
    <property type="match status" value="1"/>
</dbReference>
<dbReference type="InterPro" id="IPR001296">
    <property type="entry name" value="Glyco_trans_1"/>
</dbReference>
<organism evidence="2 3">
    <name type="scientific">Pseudoalteromonas haloplanktis</name>
    <name type="common">Alteromonas haloplanktis</name>
    <dbReference type="NCBI Taxonomy" id="228"/>
    <lineage>
        <taxon>Bacteria</taxon>
        <taxon>Pseudomonadati</taxon>
        <taxon>Pseudomonadota</taxon>
        <taxon>Gammaproteobacteria</taxon>
        <taxon>Alteromonadales</taxon>
        <taxon>Pseudoalteromonadaceae</taxon>
        <taxon>Pseudoalteromonas</taxon>
    </lineage>
</organism>
<feature type="domain" description="Glycosyl transferase family 1" evidence="1">
    <location>
        <begin position="203"/>
        <end position="355"/>
    </location>
</feature>
<gene>
    <name evidence="2" type="ORF">RC083_21000</name>
</gene>
<name>A0ABU1BJG1_PSEHA</name>
<dbReference type="CDD" id="cd03801">
    <property type="entry name" value="GT4_PimA-like"/>
    <property type="match status" value="1"/>
</dbReference>
<dbReference type="RefSeq" id="WP_309039811.1">
    <property type="nucleotide sequence ID" value="NZ_JAVIFY010000028.1"/>
</dbReference>
<keyword evidence="3" id="KW-1185">Reference proteome</keyword>
<comment type="caution">
    <text evidence="2">The sequence shown here is derived from an EMBL/GenBank/DDBJ whole genome shotgun (WGS) entry which is preliminary data.</text>
</comment>
<keyword evidence="2" id="KW-0808">Transferase</keyword>
<evidence type="ECO:0000313" key="3">
    <source>
        <dbReference type="Proteomes" id="UP001226574"/>
    </source>
</evidence>
<reference evidence="2 3" key="1">
    <citation type="submission" date="2023-08" db="EMBL/GenBank/DDBJ databases">
        <title>Pseudoalteromonas haloplanktis LL1 genome.</title>
        <authorList>
            <person name="Wu S."/>
        </authorList>
    </citation>
    <scope>NUCLEOTIDE SEQUENCE [LARGE SCALE GENOMIC DNA]</scope>
    <source>
        <strain evidence="2 3">LL1</strain>
    </source>
</reference>
<dbReference type="SUPFAM" id="SSF53756">
    <property type="entry name" value="UDP-Glycosyltransferase/glycogen phosphorylase"/>
    <property type="match status" value="1"/>
</dbReference>
<accession>A0ABU1BJG1</accession>